<dbReference type="InterPro" id="IPR050059">
    <property type="entry name" value="ATP_synthase_B_chain"/>
</dbReference>
<dbReference type="CDD" id="cd06503">
    <property type="entry name" value="ATP-synt_Fo_b"/>
    <property type="match status" value="1"/>
</dbReference>
<evidence type="ECO:0000256" key="10">
    <source>
        <dbReference type="ARBA" id="ARBA00023310"/>
    </source>
</evidence>
<name>A0ABT0BZX9_9BACT</name>
<dbReference type="RefSeq" id="WP_243324192.1">
    <property type="nucleotide sequence ID" value="NZ_JAKZMM010000013.1"/>
</dbReference>
<dbReference type="InterPro" id="IPR002146">
    <property type="entry name" value="ATP_synth_b/b'su_bac/chlpt"/>
</dbReference>
<dbReference type="Pfam" id="PF00430">
    <property type="entry name" value="ATP-synt_B"/>
    <property type="match status" value="1"/>
</dbReference>
<keyword evidence="2 15" id="KW-0813">Transport</keyword>
<dbReference type="PANTHER" id="PTHR33445:SF1">
    <property type="entry name" value="ATP SYNTHASE SUBUNIT B"/>
    <property type="match status" value="1"/>
</dbReference>
<evidence type="ECO:0000256" key="5">
    <source>
        <dbReference type="ARBA" id="ARBA00022692"/>
    </source>
</evidence>
<dbReference type="HAMAP" id="MF_01398">
    <property type="entry name" value="ATP_synth_b_bprime"/>
    <property type="match status" value="1"/>
</dbReference>
<evidence type="ECO:0000256" key="1">
    <source>
        <dbReference type="ARBA" id="ARBA00005513"/>
    </source>
</evidence>
<dbReference type="Proteomes" id="UP001165444">
    <property type="component" value="Unassembled WGS sequence"/>
</dbReference>
<evidence type="ECO:0000256" key="16">
    <source>
        <dbReference type="RuleBase" id="RU003848"/>
    </source>
</evidence>
<evidence type="ECO:0000256" key="7">
    <source>
        <dbReference type="ARBA" id="ARBA00022989"/>
    </source>
</evidence>
<proteinExistence type="inferred from homology"/>
<comment type="subunit">
    <text evidence="13">F-type ATPases have 2 components, F(1) - the catalytic core - and F(0) - the membrane proton channel. F(1) has five subunits: alpha(3), beta(3), gamma(1), delta(1), epsilon(1). F(0) has four main subunits: a(1), b(2) and c(10-14). The alpha and beta chains form an alternating ring which encloses part of the gamma chain. F(1) is attached to F(0) by a central stalk formed by the gamma and epsilon chains, while a peripheral stalk is formed by the delta and b chains.</text>
</comment>
<keyword evidence="6 15" id="KW-0375">Hydrogen ion transport</keyword>
<evidence type="ECO:0000313" key="19">
    <source>
        <dbReference type="Proteomes" id="UP001165444"/>
    </source>
</evidence>
<evidence type="ECO:0000256" key="4">
    <source>
        <dbReference type="ARBA" id="ARBA00022547"/>
    </source>
</evidence>
<evidence type="ECO:0000256" key="13">
    <source>
        <dbReference type="ARBA" id="ARBA00026054"/>
    </source>
</evidence>
<evidence type="ECO:0000256" key="3">
    <source>
        <dbReference type="ARBA" id="ARBA00022475"/>
    </source>
</evidence>
<evidence type="ECO:0000256" key="2">
    <source>
        <dbReference type="ARBA" id="ARBA00022448"/>
    </source>
</evidence>
<keyword evidence="9 15" id="KW-0472">Membrane</keyword>
<feature type="coiled-coil region" evidence="17">
    <location>
        <begin position="34"/>
        <end position="134"/>
    </location>
</feature>
<keyword evidence="19" id="KW-1185">Reference proteome</keyword>
<comment type="subcellular location">
    <subcellularLocation>
        <location evidence="15">Cell membrane</location>
        <topology evidence="15">Single-pass membrane protein</topology>
    </subcellularLocation>
    <subcellularLocation>
        <location evidence="14">Endomembrane system</location>
        <topology evidence="14">Single-pass membrane protein</topology>
    </subcellularLocation>
</comment>
<feature type="transmembrane region" description="Helical" evidence="15">
    <location>
        <begin position="12"/>
        <end position="34"/>
    </location>
</feature>
<comment type="function">
    <text evidence="12">Component of the F(0) channel, it forms part of the peripheral stalk, linking F(1) to F(0). The b'-subunit is a diverged and duplicated form of b found in plants and photosynthetic bacteria.</text>
</comment>
<keyword evidence="3 15" id="KW-1003">Cell membrane</keyword>
<reference evidence="18 19" key="1">
    <citation type="submission" date="2022-03" db="EMBL/GenBank/DDBJ databases">
        <title>Parabacteroides sp. nov. isolated from swine feces.</title>
        <authorList>
            <person name="Bak J.E."/>
        </authorList>
    </citation>
    <scope>NUCLEOTIDE SEQUENCE [LARGE SCALE GENOMIC DNA]</scope>
    <source>
        <strain evidence="18 19">AGMB00274</strain>
    </source>
</reference>
<evidence type="ECO:0000256" key="12">
    <source>
        <dbReference type="ARBA" id="ARBA00025614"/>
    </source>
</evidence>
<comment type="caution">
    <text evidence="18">The sequence shown here is derived from an EMBL/GenBank/DDBJ whole genome shotgun (WGS) entry which is preliminary data.</text>
</comment>
<comment type="subunit">
    <text evidence="15">F-type ATPases have 2 components, F(1) - the catalytic core - and F(0) - the membrane proton channel. F(1) has five subunits: alpha(3), beta(3), gamma(1), delta(1), epsilon(1). F(0) has three main subunits: a(1), b(2) and c(10-14). The alpha and beta chains form an alternating ring which encloses part of the gamma chain. F(1) is attached to F(0) by a central stalk formed by the gamma and epsilon chains, while a peripheral stalk is formed by the delta and b chains.</text>
</comment>
<evidence type="ECO:0000256" key="17">
    <source>
        <dbReference type="SAM" id="Coils"/>
    </source>
</evidence>
<dbReference type="PANTHER" id="PTHR33445">
    <property type="entry name" value="ATP SYNTHASE SUBUNIT B', CHLOROPLASTIC"/>
    <property type="match status" value="1"/>
</dbReference>
<evidence type="ECO:0000256" key="14">
    <source>
        <dbReference type="ARBA" id="ARBA00037847"/>
    </source>
</evidence>
<dbReference type="InterPro" id="IPR028987">
    <property type="entry name" value="ATP_synth_B-like_membr_sf"/>
</dbReference>
<keyword evidence="8 15" id="KW-0406">Ion transport</keyword>
<keyword evidence="7 15" id="KW-1133">Transmembrane helix</keyword>
<sequence length="166" mass="19147">MSLLTPDSGLLFWMILSFGIVLIILSKYGFPVIVKAIEDRKAFIEESLNTARQANEQLANIKEEGERIISEAKEKQNAILKEALKEKEHIIEEAHQKAAAETHRQMEEATRQIREEKEKAIREVRKEITDLSIAIAEKVMKEKINRDNSQEEIINKLLDEMSFNKS</sequence>
<comment type="function">
    <text evidence="11 15">F(1)F(0) ATP synthase produces ATP from ADP in the presence of a proton or sodium gradient. F-type ATPases consist of two structural domains, F(1) containing the extramembraneous catalytic core and F(0) containing the membrane proton channel, linked together by a central stalk and a peripheral stalk. During catalysis, ATP synthesis in the catalytic domain of F(1) is coupled via a rotary mechanism of the central stalk subunits to proton translocation.</text>
</comment>
<evidence type="ECO:0000256" key="9">
    <source>
        <dbReference type="ARBA" id="ARBA00023136"/>
    </source>
</evidence>
<dbReference type="NCBIfam" id="TIGR01144">
    <property type="entry name" value="ATP_synt_b"/>
    <property type="match status" value="1"/>
</dbReference>
<protein>
    <recommendedName>
        <fullName evidence="15">ATP synthase subunit b</fullName>
    </recommendedName>
    <alternativeName>
        <fullName evidence="15">ATP synthase F(0) sector subunit b</fullName>
    </alternativeName>
    <alternativeName>
        <fullName evidence="15">ATPase subunit I</fullName>
    </alternativeName>
    <alternativeName>
        <fullName evidence="15">F-type ATPase subunit b</fullName>
        <shortName evidence="15">F-ATPase subunit b</shortName>
    </alternativeName>
</protein>
<gene>
    <name evidence="15 18" type="primary">atpF</name>
    <name evidence="18" type="ORF">MUN53_06785</name>
</gene>
<organism evidence="18 19">
    <name type="scientific">Parabacteroides faecalis</name>
    <dbReference type="NCBI Taxonomy" id="2924040"/>
    <lineage>
        <taxon>Bacteria</taxon>
        <taxon>Pseudomonadati</taxon>
        <taxon>Bacteroidota</taxon>
        <taxon>Bacteroidia</taxon>
        <taxon>Bacteroidales</taxon>
        <taxon>Tannerellaceae</taxon>
        <taxon>Parabacteroides</taxon>
    </lineage>
</organism>
<comment type="similarity">
    <text evidence="1 15 16">Belongs to the ATPase B chain family.</text>
</comment>
<evidence type="ECO:0000256" key="11">
    <source>
        <dbReference type="ARBA" id="ARBA00025198"/>
    </source>
</evidence>
<keyword evidence="10 15" id="KW-0066">ATP synthesis</keyword>
<evidence type="ECO:0000256" key="6">
    <source>
        <dbReference type="ARBA" id="ARBA00022781"/>
    </source>
</evidence>
<evidence type="ECO:0000256" key="8">
    <source>
        <dbReference type="ARBA" id="ARBA00023065"/>
    </source>
</evidence>
<dbReference type="EMBL" id="JAKZMM010000013">
    <property type="protein sequence ID" value="MCJ2380317.1"/>
    <property type="molecule type" value="Genomic_DNA"/>
</dbReference>
<keyword evidence="4 15" id="KW-0138">CF(0)</keyword>
<keyword evidence="5 15" id="KW-0812">Transmembrane</keyword>
<accession>A0ABT0BZX9</accession>
<dbReference type="SUPFAM" id="SSF81573">
    <property type="entry name" value="F1F0 ATP synthase subunit B, membrane domain"/>
    <property type="match status" value="1"/>
</dbReference>
<keyword evidence="17" id="KW-0175">Coiled coil</keyword>
<evidence type="ECO:0000256" key="15">
    <source>
        <dbReference type="HAMAP-Rule" id="MF_01398"/>
    </source>
</evidence>
<evidence type="ECO:0000313" key="18">
    <source>
        <dbReference type="EMBL" id="MCJ2380317.1"/>
    </source>
</evidence>
<dbReference type="InterPro" id="IPR005864">
    <property type="entry name" value="ATP_synth_F0_bsu_bac"/>
</dbReference>